<evidence type="ECO:0000256" key="2">
    <source>
        <dbReference type="ARBA" id="ARBA00023015"/>
    </source>
</evidence>
<keyword evidence="8" id="KW-1185">Reference proteome</keyword>
<dbReference type="InterPro" id="IPR039425">
    <property type="entry name" value="RNA_pol_sigma-70-like"/>
</dbReference>
<dbReference type="SUPFAM" id="SSF88659">
    <property type="entry name" value="Sigma3 and sigma4 domains of RNA polymerase sigma factors"/>
    <property type="match status" value="1"/>
</dbReference>
<reference evidence="7 8" key="1">
    <citation type="submission" date="2022-10" db="EMBL/GenBank/DDBJ databases">
        <title>Chitinophaga nivalis PC15 sp. nov., isolated from Pyeongchang county, South Korea.</title>
        <authorList>
            <person name="Trinh H.N."/>
        </authorList>
    </citation>
    <scope>NUCLEOTIDE SEQUENCE [LARGE SCALE GENOMIC DNA]</scope>
    <source>
        <strain evidence="7 8">PC14</strain>
    </source>
</reference>
<name>A0ABT3IFF8_9BACT</name>
<evidence type="ECO:0000259" key="6">
    <source>
        <dbReference type="Pfam" id="PF08281"/>
    </source>
</evidence>
<comment type="similarity">
    <text evidence="1">Belongs to the sigma-70 factor family. ECF subfamily.</text>
</comment>
<dbReference type="InterPro" id="IPR036388">
    <property type="entry name" value="WH-like_DNA-bd_sf"/>
</dbReference>
<feature type="domain" description="RNA polymerase sigma-70 region 2" evidence="5">
    <location>
        <begin position="26"/>
        <end position="92"/>
    </location>
</feature>
<dbReference type="PANTHER" id="PTHR43133">
    <property type="entry name" value="RNA POLYMERASE ECF-TYPE SIGMA FACTO"/>
    <property type="match status" value="1"/>
</dbReference>
<organism evidence="7 8">
    <name type="scientific">Chitinophaga nivalis</name>
    <dbReference type="NCBI Taxonomy" id="2991709"/>
    <lineage>
        <taxon>Bacteria</taxon>
        <taxon>Pseudomonadati</taxon>
        <taxon>Bacteroidota</taxon>
        <taxon>Chitinophagia</taxon>
        <taxon>Chitinophagales</taxon>
        <taxon>Chitinophagaceae</taxon>
        <taxon>Chitinophaga</taxon>
    </lineage>
</organism>
<dbReference type="InterPro" id="IPR007627">
    <property type="entry name" value="RNA_pol_sigma70_r2"/>
</dbReference>
<dbReference type="EMBL" id="JAPDNS010000001">
    <property type="protein sequence ID" value="MCW3482687.1"/>
    <property type="molecule type" value="Genomic_DNA"/>
</dbReference>
<evidence type="ECO:0000259" key="5">
    <source>
        <dbReference type="Pfam" id="PF04542"/>
    </source>
</evidence>
<feature type="domain" description="RNA polymerase sigma factor 70 region 4 type 2" evidence="6">
    <location>
        <begin position="129"/>
        <end position="179"/>
    </location>
</feature>
<dbReference type="Proteomes" id="UP001207742">
    <property type="component" value="Unassembled WGS sequence"/>
</dbReference>
<evidence type="ECO:0000313" key="7">
    <source>
        <dbReference type="EMBL" id="MCW3482687.1"/>
    </source>
</evidence>
<evidence type="ECO:0000256" key="1">
    <source>
        <dbReference type="ARBA" id="ARBA00010641"/>
    </source>
</evidence>
<evidence type="ECO:0000313" key="8">
    <source>
        <dbReference type="Proteomes" id="UP001207742"/>
    </source>
</evidence>
<dbReference type="SUPFAM" id="SSF88946">
    <property type="entry name" value="Sigma2 domain of RNA polymerase sigma factors"/>
    <property type="match status" value="1"/>
</dbReference>
<proteinExistence type="inferred from homology"/>
<dbReference type="InterPro" id="IPR014284">
    <property type="entry name" value="RNA_pol_sigma-70_dom"/>
</dbReference>
<keyword evidence="4" id="KW-0804">Transcription</keyword>
<evidence type="ECO:0000256" key="3">
    <source>
        <dbReference type="ARBA" id="ARBA00023082"/>
    </source>
</evidence>
<dbReference type="Pfam" id="PF08281">
    <property type="entry name" value="Sigma70_r4_2"/>
    <property type="match status" value="1"/>
</dbReference>
<dbReference type="PANTHER" id="PTHR43133:SF51">
    <property type="entry name" value="RNA POLYMERASE SIGMA FACTOR"/>
    <property type="match status" value="1"/>
</dbReference>
<dbReference type="RefSeq" id="WP_264727303.1">
    <property type="nucleotide sequence ID" value="NZ_JAPDNR010000001.1"/>
</dbReference>
<comment type="caution">
    <text evidence="7">The sequence shown here is derived from an EMBL/GenBank/DDBJ whole genome shotgun (WGS) entry which is preliminary data.</text>
</comment>
<protein>
    <submittedName>
        <fullName evidence="7">Sigma-70 family RNA polymerase sigma factor</fullName>
    </submittedName>
</protein>
<dbReference type="Pfam" id="PF04542">
    <property type="entry name" value="Sigma70_r2"/>
    <property type="match status" value="1"/>
</dbReference>
<dbReference type="NCBIfam" id="TIGR02937">
    <property type="entry name" value="sigma70-ECF"/>
    <property type="match status" value="1"/>
</dbReference>
<dbReference type="Gene3D" id="1.10.10.10">
    <property type="entry name" value="Winged helix-like DNA-binding domain superfamily/Winged helix DNA-binding domain"/>
    <property type="match status" value="1"/>
</dbReference>
<dbReference type="InterPro" id="IPR013325">
    <property type="entry name" value="RNA_pol_sigma_r2"/>
</dbReference>
<dbReference type="Gene3D" id="1.10.1740.10">
    <property type="match status" value="1"/>
</dbReference>
<keyword evidence="3" id="KW-0731">Sigma factor</keyword>
<accession>A0ABT3IFF8</accession>
<gene>
    <name evidence="7" type="ORF">OL497_02215</name>
</gene>
<sequence length="195" mass="23619">MTADMQNDTELWQLARENNRNAYEMLYRRYMKLLFVTIHKRIPNKKDAEDLTQDIFLTLWEKRKDIILEGRFFSYIYRTAQNRVLNYFRDNKIPAQYLEIWENLSEDTTHFITAPVVFEAAELLDMEQLVEEARQRLPFKMRQVYELRYEQHLTTVEISEQLVISPNTVRNHLKEVRKRFTSAIKKSSFFLLSLL</sequence>
<dbReference type="InterPro" id="IPR013324">
    <property type="entry name" value="RNA_pol_sigma_r3/r4-like"/>
</dbReference>
<evidence type="ECO:0000256" key="4">
    <source>
        <dbReference type="ARBA" id="ARBA00023163"/>
    </source>
</evidence>
<dbReference type="InterPro" id="IPR013249">
    <property type="entry name" value="RNA_pol_sigma70_r4_t2"/>
</dbReference>
<keyword evidence="2" id="KW-0805">Transcription regulation</keyword>